<organism evidence="1 2">
    <name type="scientific">Anaerosolibacter carboniphilus</name>
    <dbReference type="NCBI Taxonomy" id="1417629"/>
    <lineage>
        <taxon>Bacteria</taxon>
        <taxon>Bacillati</taxon>
        <taxon>Bacillota</taxon>
        <taxon>Clostridia</taxon>
        <taxon>Peptostreptococcales</taxon>
        <taxon>Thermotaleaceae</taxon>
        <taxon>Anaerosolibacter</taxon>
    </lineage>
</organism>
<evidence type="ECO:0000313" key="2">
    <source>
        <dbReference type="Proteomes" id="UP000579281"/>
    </source>
</evidence>
<sequence length="92" mass="10448">MKIGIKYCGGCNPRFDRLQFIGRLKNNMEEDVGFEKAEEECIYDFLLIVGGCTQCCAEHGRLKSRHGKAYIRSQQDYGEIVQQLNAVKNAIS</sequence>
<keyword evidence="1" id="KW-0808">Transferase</keyword>
<proteinExistence type="predicted"/>
<dbReference type="EMBL" id="JACHEN010000024">
    <property type="protein sequence ID" value="MBB6217460.1"/>
    <property type="molecule type" value="Genomic_DNA"/>
</dbReference>
<dbReference type="AlphaFoldDB" id="A0A841KZR1"/>
<evidence type="ECO:0000313" key="1">
    <source>
        <dbReference type="EMBL" id="MBB6217460.1"/>
    </source>
</evidence>
<name>A0A841KZR1_9FIRM</name>
<accession>A0A841KZR1</accession>
<keyword evidence="2" id="KW-1185">Reference proteome</keyword>
<comment type="caution">
    <text evidence="1">The sequence shown here is derived from an EMBL/GenBank/DDBJ whole genome shotgun (WGS) entry which is preliminary data.</text>
</comment>
<reference evidence="1 2" key="1">
    <citation type="submission" date="2020-08" db="EMBL/GenBank/DDBJ databases">
        <title>Genomic Encyclopedia of Type Strains, Phase IV (KMG-IV): sequencing the most valuable type-strain genomes for metagenomic binning, comparative biology and taxonomic classification.</title>
        <authorList>
            <person name="Goeker M."/>
        </authorList>
    </citation>
    <scope>NUCLEOTIDE SEQUENCE [LARGE SCALE GENOMIC DNA]</scope>
    <source>
        <strain evidence="1 2">DSM 103526</strain>
    </source>
</reference>
<dbReference type="GO" id="GO:0016740">
    <property type="term" value="F:transferase activity"/>
    <property type="evidence" value="ECO:0007669"/>
    <property type="project" value="UniProtKB-KW"/>
</dbReference>
<dbReference type="RefSeq" id="WP_184311961.1">
    <property type="nucleotide sequence ID" value="NZ_JACHEN010000024.1"/>
</dbReference>
<dbReference type="Proteomes" id="UP000579281">
    <property type="component" value="Unassembled WGS sequence"/>
</dbReference>
<protein>
    <submittedName>
        <fullName evidence="1">4-hydroxybutyrate CoA-transferase</fullName>
        <ecNumber evidence="1">2.8.3.-</ecNumber>
    </submittedName>
</protein>
<dbReference type="EC" id="2.8.3.-" evidence="1"/>
<gene>
    <name evidence="1" type="ORF">HNQ80_003581</name>
</gene>